<name>A0A645DSE9_9ZZZZ</name>
<evidence type="ECO:0000313" key="1">
    <source>
        <dbReference type="EMBL" id="MPM91603.1"/>
    </source>
</evidence>
<proteinExistence type="predicted"/>
<comment type="caution">
    <text evidence="1">The sequence shown here is derived from an EMBL/GenBank/DDBJ whole genome shotgun (WGS) entry which is preliminary data.</text>
</comment>
<organism evidence="1">
    <name type="scientific">bioreactor metagenome</name>
    <dbReference type="NCBI Taxonomy" id="1076179"/>
    <lineage>
        <taxon>unclassified sequences</taxon>
        <taxon>metagenomes</taxon>
        <taxon>ecological metagenomes</taxon>
    </lineage>
</organism>
<dbReference type="AlphaFoldDB" id="A0A645DSE9"/>
<dbReference type="EMBL" id="VSSQ01038639">
    <property type="protein sequence ID" value="MPM91603.1"/>
    <property type="molecule type" value="Genomic_DNA"/>
</dbReference>
<sequence length="187" mass="21561">MAVLVDRPDNCFCECVDQRAMLDEIHAMREEKERIEAEIRVTEPELAAKDDLFGEFRSWDYASSRNPAYRRLRNKLEKLQHSLYQGSRLERIRRAAVADLCYLAVPAGLVAPDEIEEGWGLVYLNADRSFTLLREASMQDNVEPRGRKLLAQNIAIAATHAVLFMAGVDRSGDEVRFRRPPRRRQSR</sequence>
<accession>A0A645DSE9</accession>
<reference evidence="1" key="1">
    <citation type="submission" date="2019-08" db="EMBL/GenBank/DDBJ databases">
        <authorList>
            <person name="Kucharzyk K."/>
            <person name="Murdoch R.W."/>
            <person name="Higgins S."/>
            <person name="Loffler F."/>
        </authorList>
    </citation>
    <scope>NUCLEOTIDE SEQUENCE</scope>
</reference>
<gene>
    <name evidence="1" type="ORF">SDC9_138734</name>
</gene>
<protein>
    <submittedName>
        <fullName evidence="1">Uncharacterized protein</fullName>
    </submittedName>
</protein>